<organism evidence="2">
    <name type="scientific">Morganella morganii</name>
    <name type="common">Proteus morganii</name>
    <dbReference type="NCBI Taxonomy" id="582"/>
    <lineage>
        <taxon>Bacteria</taxon>
        <taxon>Pseudomonadati</taxon>
        <taxon>Pseudomonadota</taxon>
        <taxon>Gammaproteobacteria</taxon>
        <taxon>Enterobacterales</taxon>
        <taxon>Morganellaceae</taxon>
        <taxon>Morganella</taxon>
    </lineage>
</organism>
<protein>
    <submittedName>
        <fullName evidence="2">Uncharacterized protein</fullName>
    </submittedName>
</protein>
<gene>
    <name evidence="2" type="ORF">PN925_003894</name>
</gene>
<keyword evidence="1" id="KW-0812">Transmembrane</keyword>
<feature type="transmembrane region" description="Helical" evidence="1">
    <location>
        <begin position="161"/>
        <end position="184"/>
    </location>
</feature>
<evidence type="ECO:0000313" key="2">
    <source>
        <dbReference type="EMBL" id="EMO9458475.1"/>
    </source>
</evidence>
<evidence type="ECO:0000256" key="1">
    <source>
        <dbReference type="SAM" id="Phobius"/>
    </source>
</evidence>
<dbReference type="EMBL" id="ABKJEP030000095">
    <property type="protein sequence ID" value="EMO9458475.1"/>
    <property type="molecule type" value="Genomic_DNA"/>
</dbReference>
<comment type="caution">
    <text evidence="2">The sequence shown here is derived from an EMBL/GenBank/DDBJ whole genome shotgun (WGS) entry which is preliminary data.</text>
</comment>
<feature type="transmembrane region" description="Helical" evidence="1">
    <location>
        <begin position="190"/>
        <end position="207"/>
    </location>
</feature>
<feature type="transmembrane region" description="Helical" evidence="1">
    <location>
        <begin position="15"/>
        <end position="35"/>
    </location>
</feature>
<sequence length="277" mass="31220">MKLNIDKCISFTGRYAWSIVAFAVMLQVLSVAVLVKSLLANNWLDGGVIAAILQLLAILFFSISRYALKVHFLDKAGGPDAYLAQKIQWPEDQFYTDLVDNVGVKEEFNAWYSQQVTPISIAEFDKGLITVISTTYSLKQEEQISDRQFLKLLMLKYAGPLFKWLSIGSMLFAAAATVLLFNSMNSLKEGYPFIVLPFCLAIMFHSLRRAVSAKSSKLILERPISPAEIDGLMRLAATFNLHREFCELMRSPQRPKTISDAHRWLTNKAEGTETFFG</sequence>
<proteinExistence type="predicted"/>
<dbReference type="AlphaFoldDB" id="A0AAI9HVU6"/>
<feature type="transmembrane region" description="Helical" evidence="1">
    <location>
        <begin position="47"/>
        <end position="68"/>
    </location>
</feature>
<keyword evidence="1" id="KW-0472">Membrane</keyword>
<name>A0AAI9HVU6_MORMO</name>
<accession>A0AAI9HVU6</accession>
<reference evidence="2" key="1">
    <citation type="submission" date="2024-02" db="EMBL/GenBank/DDBJ databases">
        <authorList>
            <consortium name="Clinical and Environmental Microbiology Branch: Whole genome sequencing antimicrobial resistance pathogens in the healthcare setting"/>
        </authorList>
    </citation>
    <scope>NUCLEOTIDE SEQUENCE</scope>
    <source>
        <strain evidence="2">2023KU-00017</strain>
    </source>
</reference>
<keyword evidence="1" id="KW-1133">Transmembrane helix</keyword>